<accession>A0A7J9AFC6</accession>
<dbReference type="Proteomes" id="UP000593574">
    <property type="component" value="Unassembled WGS sequence"/>
</dbReference>
<keyword evidence="2" id="KW-1185">Reference proteome</keyword>
<gene>
    <name evidence="1" type="ORF">Golax_003424</name>
</gene>
<reference evidence="1 2" key="1">
    <citation type="journal article" date="2019" name="Genome Biol. Evol.">
        <title>Insights into the evolution of the New World diploid cottons (Gossypium, subgenus Houzingenia) based on genome sequencing.</title>
        <authorList>
            <person name="Grover C.E."/>
            <person name="Arick M.A. 2nd"/>
            <person name="Thrash A."/>
            <person name="Conover J.L."/>
            <person name="Sanders W.S."/>
            <person name="Peterson D.G."/>
            <person name="Frelichowski J.E."/>
            <person name="Scheffler J.A."/>
            <person name="Scheffler B.E."/>
            <person name="Wendel J.F."/>
        </authorList>
    </citation>
    <scope>NUCLEOTIDE SEQUENCE [LARGE SCALE GENOMIC DNA]</scope>
    <source>
        <strain evidence="1">4</strain>
        <tissue evidence="1">Leaf</tissue>
    </source>
</reference>
<evidence type="ECO:0000313" key="2">
    <source>
        <dbReference type="Proteomes" id="UP000593574"/>
    </source>
</evidence>
<protein>
    <submittedName>
        <fullName evidence="1">Uncharacterized protein</fullName>
    </submittedName>
</protein>
<name>A0A7J9AFC6_9ROSI</name>
<sequence>MENYFRTKGIVDDAVKVNTTSIFFTDIALLWW</sequence>
<proteinExistence type="predicted"/>
<dbReference type="EMBL" id="JABEZV010000010">
    <property type="protein sequence ID" value="MBA0722778.1"/>
    <property type="molecule type" value="Genomic_DNA"/>
</dbReference>
<evidence type="ECO:0000313" key="1">
    <source>
        <dbReference type="EMBL" id="MBA0722778.1"/>
    </source>
</evidence>
<organism evidence="1 2">
    <name type="scientific">Gossypium laxum</name>
    <dbReference type="NCBI Taxonomy" id="34288"/>
    <lineage>
        <taxon>Eukaryota</taxon>
        <taxon>Viridiplantae</taxon>
        <taxon>Streptophyta</taxon>
        <taxon>Embryophyta</taxon>
        <taxon>Tracheophyta</taxon>
        <taxon>Spermatophyta</taxon>
        <taxon>Magnoliopsida</taxon>
        <taxon>eudicotyledons</taxon>
        <taxon>Gunneridae</taxon>
        <taxon>Pentapetalae</taxon>
        <taxon>rosids</taxon>
        <taxon>malvids</taxon>
        <taxon>Malvales</taxon>
        <taxon>Malvaceae</taxon>
        <taxon>Malvoideae</taxon>
        <taxon>Gossypium</taxon>
    </lineage>
</organism>
<dbReference type="AlphaFoldDB" id="A0A7J9AFC6"/>
<comment type="caution">
    <text evidence="1">The sequence shown here is derived from an EMBL/GenBank/DDBJ whole genome shotgun (WGS) entry which is preliminary data.</text>
</comment>